<dbReference type="GO" id="GO:0098609">
    <property type="term" value="P:cell-cell adhesion"/>
    <property type="evidence" value="ECO:0007669"/>
    <property type="project" value="TreeGrafter"/>
</dbReference>
<accession>A0A068Q6P3</accession>
<dbReference type="PANTHER" id="PTHR11640">
    <property type="entry name" value="NEPHRIN"/>
    <property type="match status" value="1"/>
</dbReference>
<dbReference type="InterPro" id="IPR013098">
    <property type="entry name" value="Ig_I-set"/>
</dbReference>
<dbReference type="PANTHER" id="PTHR11640:SF31">
    <property type="entry name" value="IRREGULAR CHIASM C-ROUGHEST PROTEIN-RELATED"/>
    <property type="match status" value="1"/>
</dbReference>
<protein>
    <submittedName>
        <fullName evidence="8">Nou-darake like-2 protein</fullName>
    </submittedName>
</protein>
<name>A0A068Q6P3_DUGJA</name>
<dbReference type="GO" id="GO:0005911">
    <property type="term" value="C:cell-cell junction"/>
    <property type="evidence" value="ECO:0007669"/>
    <property type="project" value="TreeGrafter"/>
</dbReference>
<evidence type="ECO:0000259" key="7">
    <source>
        <dbReference type="PROSITE" id="PS50835"/>
    </source>
</evidence>
<keyword evidence="6" id="KW-1133">Transmembrane helix</keyword>
<keyword evidence="4" id="KW-0325">Glycoprotein</keyword>
<keyword evidence="3" id="KW-1015">Disulfide bond</keyword>
<dbReference type="InterPro" id="IPR003599">
    <property type="entry name" value="Ig_sub"/>
</dbReference>
<evidence type="ECO:0000256" key="4">
    <source>
        <dbReference type="ARBA" id="ARBA00023180"/>
    </source>
</evidence>
<keyword evidence="6" id="KW-0812">Transmembrane</keyword>
<evidence type="ECO:0000256" key="3">
    <source>
        <dbReference type="ARBA" id="ARBA00023157"/>
    </source>
</evidence>
<reference evidence="8" key="1">
    <citation type="submission" date="2013-05" db="EMBL/GenBank/DDBJ databases">
        <title>The molecular logic for planarian regeneration along the anterior-posterior axis.</title>
        <authorList>
            <person name="Umesono Y."/>
            <person name="Tasaki J."/>
            <person name="Nishimura Y."/>
            <person name="Hrouda M."/>
            <person name="Kawaguchi E."/>
            <person name="Yazawa S."/>
            <person name="Nishimura O."/>
            <person name="Hosoda K."/>
            <person name="Inoue T."/>
            <person name="Agata K."/>
        </authorList>
    </citation>
    <scope>NUCLEOTIDE SEQUENCE</scope>
</reference>
<proteinExistence type="evidence at transcript level"/>
<feature type="domain" description="Ig-like" evidence="7">
    <location>
        <begin position="228"/>
        <end position="347"/>
    </location>
</feature>
<keyword evidence="5" id="KW-0393">Immunoglobulin domain</keyword>
<dbReference type="SMART" id="SM00409">
    <property type="entry name" value="IG"/>
    <property type="match status" value="3"/>
</dbReference>
<dbReference type="GO" id="GO:0050839">
    <property type="term" value="F:cell adhesion molecule binding"/>
    <property type="evidence" value="ECO:0007669"/>
    <property type="project" value="TreeGrafter"/>
</dbReference>
<organism evidence="8">
    <name type="scientific">Dugesia japonica</name>
    <name type="common">Planarian</name>
    <dbReference type="NCBI Taxonomy" id="6161"/>
    <lineage>
        <taxon>Eukaryota</taxon>
        <taxon>Metazoa</taxon>
        <taxon>Spiralia</taxon>
        <taxon>Lophotrochozoa</taxon>
        <taxon>Platyhelminthes</taxon>
        <taxon>Rhabditophora</taxon>
        <taxon>Seriata</taxon>
        <taxon>Tricladida</taxon>
        <taxon>Continenticola</taxon>
        <taxon>Geoplanoidea</taxon>
        <taxon>Dugesiidae</taxon>
        <taxon>Dugesia</taxon>
    </lineage>
</organism>
<dbReference type="PROSITE" id="PS50835">
    <property type="entry name" value="IG_LIKE"/>
    <property type="match status" value="2"/>
</dbReference>
<evidence type="ECO:0000256" key="2">
    <source>
        <dbReference type="ARBA" id="ARBA00023136"/>
    </source>
</evidence>
<evidence type="ECO:0000256" key="6">
    <source>
        <dbReference type="SAM" id="Phobius"/>
    </source>
</evidence>
<dbReference type="InterPro" id="IPR036179">
    <property type="entry name" value="Ig-like_dom_sf"/>
</dbReference>
<dbReference type="Gene3D" id="2.60.40.10">
    <property type="entry name" value="Immunoglobulins"/>
    <property type="match status" value="2"/>
</dbReference>
<dbReference type="AlphaFoldDB" id="A0A068Q6P3"/>
<evidence type="ECO:0000256" key="1">
    <source>
        <dbReference type="ARBA" id="ARBA00004479"/>
    </source>
</evidence>
<evidence type="ECO:0000256" key="5">
    <source>
        <dbReference type="ARBA" id="ARBA00023319"/>
    </source>
</evidence>
<keyword evidence="2 6" id="KW-0472">Membrane</keyword>
<dbReference type="GO" id="GO:0005886">
    <property type="term" value="C:plasma membrane"/>
    <property type="evidence" value="ECO:0007669"/>
    <property type="project" value="TreeGrafter"/>
</dbReference>
<feature type="transmembrane region" description="Helical" evidence="6">
    <location>
        <begin position="360"/>
        <end position="385"/>
    </location>
</feature>
<dbReference type="Pfam" id="PF07679">
    <property type="entry name" value="I-set"/>
    <property type="match status" value="1"/>
</dbReference>
<feature type="domain" description="Ig-like" evidence="7">
    <location>
        <begin position="126"/>
        <end position="224"/>
    </location>
</feature>
<dbReference type="SUPFAM" id="SSF48726">
    <property type="entry name" value="Immunoglobulin"/>
    <property type="match status" value="3"/>
</dbReference>
<dbReference type="InterPro" id="IPR013783">
    <property type="entry name" value="Ig-like_fold"/>
</dbReference>
<evidence type="ECO:0000313" key="8">
    <source>
        <dbReference type="EMBL" id="BAP15931.1"/>
    </source>
</evidence>
<dbReference type="EMBL" id="AB822587">
    <property type="protein sequence ID" value="BAP15931.1"/>
    <property type="molecule type" value="mRNA"/>
</dbReference>
<comment type="subcellular location">
    <subcellularLocation>
        <location evidence="1">Membrane</location>
        <topology evidence="1">Single-pass type I membrane protein</topology>
    </subcellularLocation>
</comment>
<dbReference type="InterPro" id="IPR051275">
    <property type="entry name" value="Cell_adhesion_signaling"/>
</dbReference>
<sequence>MKLLILEIIITNLFANFHLSISFKNLIFTYSGISKLGFVNEKIIVECPVKAQFYLWKLYQMHTEPQVLLQQEGKFLTIDPVTADKSGIYECKSTTGFSNTDTNITVKIIDPQSEIVTELCSMSMSPKIRDVNKGICFFNERSSKVLRYKVGDNIEMDCTAAGTDLKYFWSFIDSNRMKRSLNREMNISKVIIKSVIPENEGSYKCDITNEYGNKLSRTFKVTLSDLPPDLKIIGEKQDDVAAYIGQKIFFKCEVKSNYNRIHSIKWGKRIRHPISDSNTKLNLVSWDQYTYSLLSESDINKIILNPNHMESSINISIIDPDQSGIYTCLAMDATGRTAHKVFNITVTTEYQVAESNSKSYFFLLYILLPVILLFLFVCAIIYCCVKSSSKKSNNSLPLKKIATPTTNNVYKDPANYYYPVSNNRPPLPQPNESQASLVSPNTMTSYSSYGNYHMQSTNQPSCCSSNGVSL</sequence>
<dbReference type="InterPro" id="IPR007110">
    <property type="entry name" value="Ig-like_dom"/>
</dbReference>